<dbReference type="InterPro" id="IPR047122">
    <property type="entry name" value="Trans-enoyl_RdTase-like"/>
</dbReference>
<dbReference type="InterPro" id="IPR020843">
    <property type="entry name" value="ER"/>
</dbReference>
<dbReference type="Pfam" id="PF08240">
    <property type="entry name" value="ADH_N"/>
    <property type="match status" value="1"/>
</dbReference>
<dbReference type="InterPro" id="IPR013154">
    <property type="entry name" value="ADH-like_N"/>
</dbReference>
<reference evidence="5 6" key="1">
    <citation type="journal article" date="2016" name="Genome Biol. Evol.">
        <title>Divergent and convergent evolution of fungal pathogenicity.</title>
        <authorList>
            <person name="Shang Y."/>
            <person name="Xiao G."/>
            <person name="Zheng P."/>
            <person name="Cen K."/>
            <person name="Zhan S."/>
            <person name="Wang C."/>
        </authorList>
    </citation>
    <scope>NUCLEOTIDE SEQUENCE [LARGE SCALE GENOMIC DNA]</scope>
    <source>
        <strain evidence="5 6">ARSEF 7405</strain>
    </source>
</reference>
<keyword evidence="6" id="KW-1185">Reference proteome</keyword>
<evidence type="ECO:0000256" key="1">
    <source>
        <dbReference type="ARBA" id="ARBA00008072"/>
    </source>
</evidence>
<dbReference type="InterPro" id="IPR013149">
    <property type="entry name" value="ADH-like_C"/>
</dbReference>
<dbReference type="Gene3D" id="3.40.50.720">
    <property type="entry name" value="NAD(P)-binding Rossmann-like Domain"/>
    <property type="match status" value="1"/>
</dbReference>
<evidence type="ECO:0000313" key="5">
    <source>
        <dbReference type="EMBL" id="KZZ86836.1"/>
    </source>
</evidence>
<evidence type="ECO:0000256" key="3">
    <source>
        <dbReference type="SAM" id="MobiDB-lite"/>
    </source>
</evidence>
<protein>
    <submittedName>
        <fullName evidence="5">Zinc binding dehydrogenase</fullName>
    </submittedName>
</protein>
<comment type="similarity">
    <text evidence="1">Belongs to the zinc-containing alcohol dehydrogenase family.</text>
</comment>
<dbReference type="PANTHER" id="PTHR45348">
    <property type="entry name" value="HYPOTHETICAL OXIDOREDUCTASE (EUROFUNG)"/>
    <property type="match status" value="1"/>
</dbReference>
<gene>
    <name evidence="5" type="ORF">AAP_06175</name>
</gene>
<dbReference type="InterPro" id="IPR036291">
    <property type="entry name" value="NAD(P)-bd_dom_sf"/>
</dbReference>
<dbReference type="SUPFAM" id="SSF51735">
    <property type="entry name" value="NAD(P)-binding Rossmann-fold domains"/>
    <property type="match status" value="1"/>
</dbReference>
<dbReference type="SMART" id="SM00829">
    <property type="entry name" value="PKS_ER"/>
    <property type="match status" value="1"/>
</dbReference>
<dbReference type="GO" id="GO:0016651">
    <property type="term" value="F:oxidoreductase activity, acting on NAD(P)H"/>
    <property type="evidence" value="ECO:0007669"/>
    <property type="project" value="InterPro"/>
</dbReference>
<sequence>MSNPKDPPPRTGAQVQSNDQRGRNYQSSSNEDGSSLPRNEAAWISAEKGEIIVGAAAFPEAQLREVLVKNYAVAINNMDWKIKYLGDDYPLLHQYPFIIGSDCAGEVIDCIVDEQLLTPIPPELSYVDAVTLPLAISTAAMGLYPPGRLELAPPSPVGQSREGQKMLIWGASSTTGIVAVQLALASGVSVVTVASKSNLKFVMELGVTAVFDYNDPRNLEKIIVLLKQMPGRFVGAYDCIGDEKTTKSCAGVVLSLATGKIVTNSPVAMKNPPMGVKVIPVDDTPRILENKFITQMIWEKFIPEGLETKVIKALPQPIVIGKGLENIDKGIERLKEGVSAGKVVVEL</sequence>
<dbReference type="SUPFAM" id="SSF50129">
    <property type="entry name" value="GroES-like"/>
    <property type="match status" value="1"/>
</dbReference>
<dbReference type="AlphaFoldDB" id="A0A167UZW8"/>
<feature type="compositionally biased region" description="Pro residues" evidence="3">
    <location>
        <begin position="1"/>
        <end position="10"/>
    </location>
</feature>
<dbReference type="PANTHER" id="PTHR45348:SF2">
    <property type="entry name" value="ZINC-TYPE ALCOHOL DEHYDROGENASE-LIKE PROTEIN C2E1P3.01"/>
    <property type="match status" value="1"/>
</dbReference>
<evidence type="ECO:0000256" key="2">
    <source>
        <dbReference type="ARBA" id="ARBA00023002"/>
    </source>
</evidence>
<proteinExistence type="inferred from homology"/>
<feature type="compositionally biased region" description="Polar residues" evidence="3">
    <location>
        <begin position="13"/>
        <end position="37"/>
    </location>
</feature>
<dbReference type="EMBL" id="AZGZ01000046">
    <property type="protein sequence ID" value="KZZ86836.1"/>
    <property type="molecule type" value="Genomic_DNA"/>
</dbReference>
<dbReference type="CDD" id="cd08249">
    <property type="entry name" value="enoyl_reductase_like"/>
    <property type="match status" value="1"/>
</dbReference>
<organism evidence="5 6">
    <name type="scientific">Ascosphaera apis ARSEF 7405</name>
    <dbReference type="NCBI Taxonomy" id="392613"/>
    <lineage>
        <taxon>Eukaryota</taxon>
        <taxon>Fungi</taxon>
        <taxon>Dikarya</taxon>
        <taxon>Ascomycota</taxon>
        <taxon>Pezizomycotina</taxon>
        <taxon>Eurotiomycetes</taxon>
        <taxon>Eurotiomycetidae</taxon>
        <taxon>Onygenales</taxon>
        <taxon>Ascosphaeraceae</taxon>
        <taxon>Ascosphaera</taxon>
    </lineage>
</organism>
<dbReference type="Proteomes" id="UP000242877">
    <property type="component" value="Unassembled WGS sequence"/>
</dbReference>
<feature type="domain" description="Enoyl reductase (ER)" evidence="4">
    <location>
        <begin position="54"/>
        <end position="345"/>
    </location>
</feature>
<evidence type="ECO:0000259" key="4">
    <source>
        <dbReference type="SMART" id="SM00829"/>
    </source>
</evidence>
<keyword evidence="2" id="KW-0560">Oxidoreductase</keyword>
<dbReference type="Gene3D" id="3.90.180.10">
    <property type="entry name" value="Medium-chain alcohol dehydrogenases, catalytic domain"/>
    <property type="match status" value="2"/>
</dbReference>
<accession>A0A167UZW8</accession>
<feature type="region of interest" description="Disordered" evidence="3">
    <location>
        <begin position="1"/>
        <end position="38"/>
    </location>
</feature>
<comment type="caution">
    <text evidence="5">The sequence shown here is derived from an EMBL/GenBank/DDBJ whole genome shotgun (WGS) entry which is preliminary data.</text>
</comment>
<dbReference type="OrthoDB" id="48317at2759"/>
<dbReference type="Pfam" id="PF00107">
    <property type="entry name" value="ADH_zinc_N"/>
    <property type="match status" value="1"/>
</dbReference>
<dbReference type="VEuPathDB" id="FungiDB:AAP_06175"/>
<dbReference type="InterPro" id="IPR011032">
    <property type="entry name" value="GroES-like_sf"/>
</dbReference>
<evidence type="ECO:0000313" key="6">
    <source>
        <dbReference type="Proteomes" id="UP000242877"/>
    </source>
</evidence>
<name>A0A167UZW8_9EURO</name>